<dbReference type="AlphaFoldDB" id="A0A1M6TXK3"/>
<evidence type="ECO:0000313" key="2">
    <source>
        <dbReference type="EMBL" id="SHK61528.1"/>
    </source>
</evidence>
<dbReference type="EMBL" id="FRAP01000009">
    <property type="protein sequence ID" value="SHK61528.1"/>
    <property type="molecule type" value="Genomic_DNA"/>
</dbReference>
<dbReference type="Proteomes" id="UP000184363">
    <property type="component" value="Unassembled WGS sequence"/>
</dbReference>
<feature type="region of interest" description="Disordered" evidence="1">
    <location>
        <begin position="1"/>
        <end position="39"/>
    </location>
</feature>
<keyword evidence="3" id="KW-1185">Reference proteome</keyword>
<accession>A0A1M6TXK3</accession>
<dbReference type="STRING" id="1848.SAMN05443637_1093"/>
<organism evidence="2 3">
    <name type="scientific">Pseudonocardia thermophila</name>
    <dbReference type="NCBI Taxonomy" id="1848"/>
    <lineage>
        <taxon>Bacteria</taxon>
        <taxon>Bacillati</taxon>
        <taxon>Actinomycetota</taxon>
        <taxon>Actinomycetes</taxon>
        <taxon>Pseudonocardiales</taxon>
        <taxon>Pseudonocardiaceae</taxon>
        <taxon>Pseudonocardia</taxon>
    </lineage>
</organism>
<name>A0A1M6TXK3_PSETH</name>
<evidence type="ECO:0000313" key="3">
    <source>
        <dbReference type="Proteomes" id="UP000184363"/>
    </source>
</evidence>
<evidence type="ECO:0000256" key="1">
    <source>
        <dbReference type="SAM" id="MobiDB-lite"/>
    </source>
</evidence>
<reference evidence="2 3" key="1">
    <citation type="submission" date="2016-11" db="EMBL/GenBank/DDBJ databases">
        <authorList>
            <person name="Jaros S."/>
            <person name="Januszkiewicz K."/>
            <person name="Wedrychowicz H."/>
        </authorList>
    </citation>
    <scope>NUCLEOTIDE SEQUENCE [LARGE SCALE GENOMIC DNA]</scope>
    <source>
        <strain evidence="2 3">DSM 43832</strain>
    </source>
</reference>
<sequence>MARVPLATGPGHAPPSRALGGGAPRPVPGTTPRAEEELTRVEEELTRVEAGPGGLVENDDAAD</sequence>
<gene>
    <name evidence="2" type="ORF">SAMN05443637_1093</name>
</gene>
<proteinExistence type="predicted"/>
<protein>
    <submittedName>
        <fullName evidence="2">Uncharacterized protein</fullName>
    </submittedName>
</protein>